<evidence type="ECO:0000256" key="1">
    <source>
        <dbReference type="SAM" id="MobiDB-lite"/>
    </source>
</evidence>
<keyword evidence="2" id="KW-0812">Transmembrane</keyword>
<feature type="compositionally biased region" description="Low complexity" evidence="1">
    <location>
        <begin position="81"/>
        <end position="106"/>
    </location>
</feature>
<protein>
    <recommendedName>
        <fullName evidence="4">Serine/threonine protein kinase</fullName>
    </recommendedName>
</protein>
<evidence type="ECO:0008006" key="4">
    <source>
        <dbReference type="Google" id="ProtNLM"/>
    </source>
</evidence>
<keyword evidence="2" id="KW-1133">Transmembrane helix</keyword>
<evidence type="ECO:0000313" key="3">
    <source>
        <dbReference type="EMBL" id="XDQ65087.1"/>
    </source>
</evidence>
<name>A0AB39SBZ4_9ACTN</name>
<evidence type="ECO:0000256" key="2">
    <source>
        <dbReference type="SAM" id="Phobius"/>
    </source>
</evidence>
<accession>A0AB39SBZ4</accession>
<gene>
    <name evidence="3" type="ORF">AB5J50_32030</name>
</gene>
<feature type="region of interest" description="Disordered" evidence="1">
    <location>
        <begin position="78"/>
        <end position="106"/>
    </location>
</feature>
<reference evidence="3" key="1">
    <citation type="submission" date="2024-07" db="EMBL/GenBank/DDBJ databases">
        <authorList>
            <person name="Yu S.T."/>
        </authorList>
    </citation>
    <scope>NUCLEOTIDE SEQUENCE</scope>
    <source>
        <strain evidence="3">R35</strain>
    </source>
</reference>
<dbReference type="RefSeq" id="WP_369261654.1">
    <property type="nucleotide sequence ID" value="NZ_CP163440.1"/>
</dbReference>
<feature type="transmembrane region" description="Helical" evidence="2">
    <location>
        <begin position="52"/>
        <end position="72"/>
    </location>
</feature>
<keyword evidence="2" id="KW-0472">Membrane</keyword>
<dbReference type="AlphaFoldDB" id="A0AB39SBZ4"/>
<dbReference type="EMBL" id="CP163440">
    <property type="protein sequence ID" value="XDQ65087.1"/>
    <property type="molecule type" value="Genomic_DNA"/>
</dbReference>
<proteinExistence type="predicted"/>
<sequence>MHVDDSPAEDSRFEDQLGEALRHAGGGFETDRRALAAAGEARGRRLRLRRRMAVTGSVAGLALVGVGGALLVPGADGGEGQAAAGPPKVRSGVDAGTDADADTNGVSGPELLKILKGLLPEGEFSKEEARPTDAPVGPYVHLVYDDGHGKAAVEVGMGRIDLSGKADELTTCPDKNLVAYDSCTTARLTDGSTLMIYQGYEYPDHREDTKTWYAQLVTPQGQQISVNEWNAAAEKGSPVTRANPPLSPAQLKNVVTAKAWRTAVDTIPESPKDTRMPNERPQADGKAVESALVALLPKSVQVKAKGSQESEYAYVVVDDGKGRSMVQINVQSDMSDVEDQLFGSDAETLADGTKVTTRQEPGEKGGSGVVMWTVDTIRTDGMRVVVSAFNSGSQETDATRTTPALTMKELRTIAVSGKWRTLLK</sequence>
<organism evidence="3">
    <name type="scientific">Streptomyces sp. R35</name>
    <dbReference type="NCBI Taxonomy" id="3238630"/>
    <lineage>
        <taxon>Bacteria</taxon>
        <taxon>Bacillati</taxon>
        <taxon>Actinomycetota</taxon>
        <taxon>Actinomycetes</taxon>
        <taxon>Kitasatosporales</taxon>
        <taxon>Streptomycetaceae</taxon>
        <taxon>Streptomyces</taxon>
    </lineage>
</organism>